<feature type="domain" description="NADP-dependent oxidoreductase" evidence="1">
    <location>
        <begin position="42"/>
        <end position="244"/>
    </location>
</feature>
<dbReference type="EMBL" id="MU070959">
    <property type="protein sequence ID" value="KAF5826406.1"/>
    <property type="molecule type" value="Genomic_DNA"/>
</dbReference>
<dbReference type="InterPro" id="IPR036812">
    <property type="entry name" value="NAD(P)_OxRdtase_dom_sf"/>
</dbReference>
<dbReference type="PROSITE" id="PS00062">
    <property type="entry name" value="ALDOKETO_REDUCTASE_2"/>
    <property type="match status" value="1"/>
</dbReference>
<dbReference type="Proteomes" id="UP000815325">
    <property type="component" value="Unassembled WGS sequence"/>
</dbReference>
<dbReference type="PRINTS" id="PR00069">
    <property type="entry name" value="ALDKETRDTASE"/>
</dbReference>
<name>A0ABQ7FVW4_DUNSA</name>
<evidence type="ECO:0000313" key="3">
    <source>
        <dbReference type="Proteomes" id="UP000815325"/>
    </source>
</evidence>
<dbReference type="InterPro" id="IPR018170">
    <property type="entry name" value="Aldo/ket_reductase_CS"/>
</dbReference>
<sequence>MQKIGNSRPQLMPSGFYPFYVWQYCKTSQFHHTRYGTEPESGQVLYEHLNSQGNPKEARERLYVTSKVFHSLKHGISVKDAVNDALRRLRLDYLDLWLIHAPFLPESVDLKQVWRDMEKLVDDGTVRDIGVSNFRISDLDILLASANIKPVVNQIEANPYLQQPELKAYCDKKGILIEAYSPLAPLTSAPGGPLDPLLEELATRHQATPAQILLRWSLQSGYLPITTTRNEQRMHEFRAVAALPAHEFASGPSAPGQLALTKEEVDRISTVGSQMHVRKFWQKEFGHPGN</sequence>
<accession>A0ABQ7FVW4</accession>
<gene>
    <name evidence="2" type="ORF">DUNSADRAFT_3274</name>
</gene>
<comment type="caution">
    <text evidence="2">The sequence shown here is derived from an EMBL/GenBank/DDBJ whole genome shotgun (WGS) entry which is preliminary data.</text>
</comment>
<dbReference type="InterPro" id="IPR020471">
    <property type="entry name" value="AKR"/>
</dbReference>
<dbReference type="InterPro" id="IPR023210">
    <property type="entry name" value="NADP_OxRdtase_dom"/>
</dbReference>
<dbReference type="Gene3D" id="3.20.20.100">
    <property type="entry name" value="NADP-dependent oxidoreductase domain"/>
    <property type="match status" value="1"/>
</dbReference>
<dbReference type="SUPFAM" id="SSF51430">
    <property type="entry name" value="NAD(P)-linked oxidoreductase"/>
    <property type="match status" value="1"/>
</dbReference>
<dbReference type="Pfam" id="PF00248">
    <property type="entry name" value="Aldo_ket_red"/>
    <property type="match status" value="1"/>
</dbReference>
<reference evidence="2" key="1">
    <citation type="submission" date="2017-08" db="EMBL/GenBank/DDBJ databases">
        <authorList>
            <person name="Polle J.E."/>
            <person name="Barry K."/>
            <person name="Cushman J."/>
            <person name="Schmutz J."/>
            <person name="Tran D."/>
            <person name="Hathwaick L.T."/>
            <person name="Yim W.C."/>
            <person name="Jenkins J."/>
            <person name="Mckie-Krisberg Z.M."/>
            <person name="Prochnik S."/>
            <person name="Lindquist E."/>
            <person name="Dockter R.B."/>
            <person name="Adam C."/>
            <person name="Molina H."/>
            <person name="Bunkerborg J."/>
            <person name="Jin E."/>
            <person name="Buchheim M."/>
            <person name="Magnuson J."/>
        </authorList>
    </citation>
    <scope>NUCLEOTIDE SEQUENCE</scope>
    <source>
        <strain evidence="2">CCAP 19/18</strain>
    </source>
</reference>
<protein>
    <submittedName>
        <fullName evidence="2">NADP-dependent oxidoreductase domain-containing protein</fullName>
    </submittedName>
</protein>
<organism evidence="2 3">
    <name type="scientific">Dunaliella salina</name>
    <name type="common">Green alga</name>
    <name type="synonym">Protococcus salinus</name>
    <dbReference type="NCBI Taxonomy" id="3046"/>
    <lineage>
        <taxon>Eukaryota</taxon>
        <taxon>Viridiplantae</taxon>
        <taxon>Chlorophyta</taxon>
        <taxon>core chlorophytes</taxon>
        <taxon>Chlorophyceae</taxon>
        <taxon>CS clade</taxon>
        <taxon>Chlamydomonadales</taxon>
        <taxon>Dunaliellaceae</taxon>
        <taxon>Dunaliella</taxon>
    </lineage>
</organism>
<proteinExistence type="predicted"/>
<keyword evidence="3" id="KW-1185">Reference proteome</keyword>
<evidence type="ECO:0000259" key="1">
    <source>
        <dbReference type="Pfam" id="PF00248"/>
    </source>
</evidence>
<evidence type="ECO:0000313" key="2">
    <source>
        <dbReference type="EMBL" id="KAF5826406.1"/>
    </source>
</evidence>
<dbReference type="PANTHER" id="PTHR11732">
    <property type="entry name" value="ALDO/KETO REDUCTASE"/>
    <property type="match status" value="1"/>
</dbReference>